<dbReference type="STRING" id="1143323.M787_001945"/>
<dbReference type="EMBL" id="CP015840">
    <property type="protein sequence ID" value="ANG66082.1"/>
    <property type="molecule type" value="Genomic_DNA"/>
</dbReference>
<feature type="domain" description="UvrD-like helicase ATP-binding" evidence="17">
    <location>
        <begin position="1"/>
        <end position="442"/>
    </location>
</feature>
<comment type="catalytic activity">
    <reaction evidence="15">
        <text>Exonucleolytic cleavage (in the presence of ATP) in either 5'- to 3'- or 3'- to 5'-direction to yield 5'-phosphooligonucleotides.</text>
        <dbReference type="EC" id="3.1.11.5"/>
    </reaction>
</comment>
<keyword evidence="7 15" id="KW-0269">Exonuclease</keyword>
<keyword evidence="6 15" id="KW-0347">Helicase</keyword>
<evidence type="ECO:0000313" key="19">
    <source>
        <dbReference type="Proteomes" id="UP000019147"/>
    </source>
</evidence>
<dbReference type="KEGG" id="cgz:M787_001945"/>
<dbReference type="PANTHER" id="PTHR11070:SF23">
    <property type="entry name" value="RECBCD ENZYME SUBUNIT RECB"/>
    <property type="match status" value="1"/>
</dbReference>
<dbReference type="Proteomes" id="UP000019147">
    <property type="component" value="Chromosome"/>
</dbReference>
<evidence type="ECO:0000256" key="6">
    <source>
        <dbReference type="ARBA" id="ARBA00022806"/>
    </source>
</evidence>
<feature type="binding site" evidence="15">
    <location>
        <position position="855"/>
    </location>
    <ligand>
        <name>Mg(2+)</name>
        <dbReference type="ChEBI" id="CHEBI:18420"/>
    </ligand>
</feature>
<comment type="domain">
    <text evidence="15">The N-terminal DNA-binding domain is a ssDNA-dependent ATPase and has ATP-dependent 3'-5' helicase function. This domain interacts with RecC.</text>
</comment>
<keyword evidence="10 15" id="KW-0238">DNA-binding</keyword>
<gene>
    <name evidence="15" type="primary">recB</name>
    <name evidence="18" type="ORF">M787_001945</name>
</gene>
<dbReference type="GO" id="GO:0005829">
    <property type="term" value="C:cytosol"/>
    <property type="evidence" value="ECO:0007669"/>
    <property type="project" value="TreeGrafter"/>
</dbReference>
<keyword evidence="3 15" id="KW-0547">Nucleotide-binding</keyword>
<dbReference type="eggNOG" id="COG1074">
    <property type="taxonomic scope" value="Bacteria"/>
</dbReference>
<feature type="binding site" evidence="16">
    <location>
        <begin position="21"/>
        <end position="28"/>
    </location>
    <ligand>
        <name>ATP</name>
        <dbReference type="ChEBI" id="CHEBI:30616"/>
    </ligand>
</feature>
<dbReference type="SUPFAM" id="SSF52980">
    <property type="entry name" value="Restriction endonuclease-like"/>
    <property type="match status" value="1"/>
</dbReference>
<dbReference type="NCBIfam" id="TIGR00609">
    <property type="entry name" value="recB"/>
    <property type="match status" value="1"/>
</dbReference>
<comment type="catalytic activity">
    <reaction evidence="13 15">
        <text>Couples ATP hydrolysis with the unwinding of duplex DNA by translocating in the 3'-5' direction.</text>
        <dbReference type="EC" id="5.6.2.4"/>
    </reaction>
</comment>
<dbReference type="Gene3D" id="3.90.320.10">
    <property type="match status" value="2"/>
</dbReference>
<comment type="similarity">
    <text evidence="15">Belongs to the helicase family. UvrD subfamily.</text>
</comment>
<dbReference type="GO" id="GO:0043138">
    <property type="term" value="F:3'-5' DNA helicase activity"/>
    <property type="evidence" value="ECO:0007669"/>
    <property type="project" value="UniProtKB-UniRule"/>
</dbReference>
<evidence type="ECO:0000256" key="13">
    <source>
        <dbReference type="ARBA" id="ARBA00034617"/>
    </source>
</evidence>
<keyword evidence="5 15" id="KW-0378">Hydrolase</keyword>
<dbReference type="InterPro" id="IPR004586">
    <property type="entry name" value="RecB"/>
</dbReference>
<comment type="cofactor">
    <cofactor evidence="15">
        <name>Mg(2+)</name>
        <dbReference type="ChEBI" id="CHEBI:18420"/>
    </cofactor>
    <text evidence="15">Binds 1 Mg(2+) ion per subunit.</text>
</comment>
<dbReference type="RefSeq" id="WP_021828781.1">
    <property type="nucleotide sequence ID" value="NZ_CP015840.1"/>
</dbReference>
<evidence type="ECO:0000256" key="15">
    <source>
        <dbReference type="HAMAP-Rule" id="MF_01485"/>
    </source>
</evidence>
<dbReference type="InterPro" id="IPR027417">
    <property type="entry name" value="P-loop_NTPase"/>
</dbReference>
<evidence type="ECO:0000256" key="12">
    <source>
        <dbReference type="ARBA" id="ARBA00023235"/>
    </source>
</evidence>
<keyword evidence="4 15" id="KW-0227">DNA damage</keyword>
<evidence type="ECO:0000256" key="5">
    <source>
        <dbReference type="ARBA" id="ARBA00022801"/>
    </source>
</evidence>
<evidence type="ECO:0000256" key="2">
    <source>
        <dbReference type="ARBA" id="ARBA00022723"/>
    </source>
</evidence>
<dbReference type="GO" id="GO:0000287">
    <property type="term" value="F:magnesium ion binding"/>
    <property type="evidence" value="ECO:0007669"/>
    <property type="project" value="UniProtKB-UniRule"/>
</dbReference>
<dbReference type="AlphaFoldDB" id="A0A173DYT6"/>
<comment type="miscellaneous">
    <text evidence="15">In the RecBCD complex, RecB has a slow 3'-5' helicase, an exonuclease activity and loads RecA onto ssDNA, RecD has a fast 5'-3' helicase activity, while RecC stimulates the ATPase and processivity of the RecB helicase and contributes to recognition of the Chi site.</text>
</comment>
<feature type="binding site" evidence="15">
    <location>
        <position position="941"/>
    </location>
    <ligand>
        <name>Mg(2+)</name>
        <dbReference type="ChEBI" id="CHEBI:18420"/>
    </ligand>
</feature>
<dbReference type="Pfam" id="PF00580">
    <property type="entry name" value="UvrD-helicase"/>
    <property type="match status" value="1"/>
</dbReference>
<comment type="domain">
    <text evidence="15">The C-terminal domain has nuclease activity and interacts with RecD. It interacts with RecA, facilitating its loading onto ssDNA.</text>
</comment>
<keyword evidence="1 15" id="KW-0540">Nuclease</keyword>
<dbReference type="GO" id="GO:0008854">
    <property type="term" value="F:exodeoxyribonuclease V activity"/>
    <property type="evidence" value="ECO:0007669"/>
    <property type="project" value="UniProtKB-EC"/>
</dbReference>
<keyword evidence="11 15" id="KW-0234">DNA repair</keyword>
<sequence>MQPFDIFEPQTSIHGKYFLEASAGTGKTFTIEHIILRAILEGSVSHVEHILAVTFTNAATNELKIRIQNNFKHIVEKLKSSLENTTVSLPSYLPQDDVKLLYMRARNALATIDRMGIFTIHGFCNYILQEYFPSARMIQNPSAFTHSQTILHYIQRYLSQDLWKNVLFPEQWYLLLARYPIHTKHTASLTEKLLSNYTTDTSEHLPDIQTTLMRAREWHISIQKKVLTMPKEEFLDQLLHLSSSYKKQPFSISQDIEQFVDLLYHPVPSIKLFSFSRIAETFHPKNRLARYQSCPAFNLIEETPWLHYTEQFCNLDLIFSTVINDLRVYLKTQYTPWISPDESISAVDNLITSKHAEALLLSLRERFQLVLIDEFQDTDKKQWNIFSKLFATNDFSGSLFLIGDPKQSIYEWRNADLPTYLKAKSTFPKESQLHLINNYRSSPKLMEGINILFSKCSLFSEIPGYPPIEYYPLNPKSTETFSTVLYSPVHFFPYDTMQDQANWIANTIGYLHQTHSIPLGHIAILVTDSLQAFDLITHCSVPIAFSKTKSIFHLTETPLLTLILIEAILYPESDEKIQRVLLSSLFRLTLKDVIEKKAYYSSYFFSLRGYITSHGLLATFYHFMTRQGEALLQTPQGDLVFQEMEKLCAYLESKSPYPHHQLLYLHYFSETGLWEENLSFSSYSEDKDIVKMTTIHASKGLEYDIVFCPGLDKSKKNKSSSEWMREMYVACTRAKKQLFLPIHNAKSQRKNSAWTNYIQRVGSHNSIVEFAQHLSKEHPDIFSLSSYSVPSTLSPASFVQPETFTISPPSSKPMCSFSSLKSLLDDTSSHDISLPEETESSSFLPLGKKTGILIHKILETISPRFHTPYEKILDIVIRIVKNTHLEGYEQLITQQLQYTFSSPLTFSEDTFSLKNISPHKIKSEEAFLFSHEEDLWQGSIDLFFEHNSRYYIIDWKTSFLGESSQDYSKENLWNYIKKEKLDYQGSIYIHAAQRFLQQFDISNNVEMGFIFIRGMHHEDKGFICLSNQDHPTIIQKYPVYH</sequence>
<feature type="active site" description="For nuclease activity" evidence="15">
    <location>
        <position position="954"/>
    </location>
</feature>
<dbReference type="GO" id="GO:0000724">
    <property type="term" value="P:double-strand break repair via homologous recombination"/>
    <property type="evidence" value="ECO:0007669"/>
    <property type="project" value="UniProtKB-UniRule"/>
</dbReference>
<evidence type="ECO:0000256" key="8">
    <source>
        <dbReference type="ARBA" id="ARBA00022840"/>
    </source>
</evidence>
<dbReference type="GO" id="GO:0003677">
    <property type="term" value="F:DNA binding"/>
    <property type="evidence" value="ECO:0007669"/>
    <property type="project" value="UniProtKB-UniRule"/>
</dbReference>
<evidence type="ECO:0000256" key="1">
    <source>
        <dbReference type="ARBA" id="ARBA00022722"/>
    </source>
</evidence>
<evidence type="ECO:0000256" key="16">
    <source>
        <dbReference type="PROSITE-ProRule" id="PRU00560"/>
    </source>
</evidence>
<evidence type="ECO:0000259" key="17">
    <source>
        <dbReference type="PROSITE" id="PS51198"/>
    </source>
</evidence>
<dbReference type="InterPro" id="IPR011604">
    <property type="entry name" value="PDDEXK-like_dom_sf"/>
</dbReference>
<organism evidence="18 19">
    <name type="scientific">Chlamydia gallinacea 08-1274/3</name>
    <dbReference type="NCBI Taxonomy" id="1143323"/>
    <lineage>
        <taxon>Bacteria</taxon>
        <taxon>Pseudomonadati</taxon>
        <taxon>Chlamydiota</taxon>
        <taxon>Chlamydiia</taxon>
        <taxon>Chlamydiales</taxon>
        <taxon>Chlamydiaceae</taxon>
        <taxon>Chlamydia/Chlamydophila group</taxon>
        <taxon>Chlamydia</taxon>
    </lineage>
</organism>
<comment type="subunit">
    <text evidence="15">Heterotrimer of RecB, RecC and RecD. All subunits contribute to DNA-binding. Interacts with RecA.</text>
</comment>
<dbReference type="PANTHER" id="PTHR11070">
    <property type="entry name" value="UVRD / RECB / PCRA DNA HELICASE FAMILY MEMBER"/>
    <property type="match status" value="1"/>
</dbReference>
<name>A0A173DYT6_9CHLA</name>
<dbReference type="InterPro" id="IPR000212">
    <property type="entry name" value="DNA_helicase_UvrD/REP"/>
</dbReference>
<dbReference type="GeneID" id="81478065"/>
<dbReference type="GO" id="GO:0005524">
    <property type="term" value="F:ATP binding"/>
    <property type="evidence" value="ECO:0007669"/>
    <property type="project" value="UniProtKB-UniRule"/>
</dbReference>
<keyword evidence="9 15" id="KW-0460">Magnesium</keyword>
<dbReference type="CDD" id="cd22352">
    <property type="entry name" value="RecB_C-like"/>
    <property type="match status" value="1"/>
</dbReference>
<dbReference type="OrthoDB" id="9810135at2"/>
<evidence type="ECO:0000256" key="14">
    <source>
        <dbReference type="ARBA" id="ARBA00048988"/>
    </source>
</evidence>
<dbReference type="InterPro" id="IPR014017">
    <property type="entry name" value="DNA_helicase_UvrD-like_C"/>
</dbReference>
<evidence type="ECO:0000256" key="3">
    <source>
        <dbReference type="ARBA" id="ARBA00022741"/>
    </source>
</evidence>
<accession>A0A173DYT6</accession>
<reference evidence="18 19" key="1">
    <citation type="journal article" date="2014" name="Syst. Appl. Microbiol.">
        <title>Evidence for the existence of two new members of the family Chlamydiaceae and proposal of Chlamydia avium sp. nov. and Chlamydia gallinacea sp. nov.</title>
        <authorList>
            <person name="Sachse K."/>
            <person name="Laroucau K."/>
            <person name="Riege K."/>
            <person name="Wehner S."/>
            <person name="Dilcher M."/>
            <person name="Creasy H.H."/>
            <person name="Weidmann M."/>
            <person name="Myers G."/>
            <person name="Vorimore F."/>
            <person name="Vicari N."/>
            <person name="Magnino S."/>
            <person name="Liebler-Tenorio E."/>
            <person name="Ruettger A."/>
            <person name="Bavoil P.M."/>
            <person name="Hufert F.T."/>
            <person name="Rossello-Mora R."/>
            <person name="Marz M."/>
        </authorList>
    </citation>
    <scope>NUCLEOTIDE SEQUENCE [LARGE SCALE GENOMIC DNA]</scope>
    <source>
        <strain evidence="18 19">08-1274/3</strain>
    </source>
</reference>
<evidence type="ECO:0000256" key="9">
    <source>
        <dbReference type="ARBA" id="ARBA00022842"/>
    </source>
</evidence>
<protein>
    <recommendedName>
        <fullName evidence="15">RecBCD enzyme subunit RecB</fullName>
        <ecNumber evidence="15">3.1.11.5</ecNumber>
        <ecNumber evidence="15">5.6.2.4</ecNumber>
    </recommendedName>
    <alternativeName>
        <fullName evidence="15">DNA 3'-5' helicase subunit RecB</fullName>
    </alternativeName>
    <alternativeName>
        <fullName evidence="15">Exonuclease V subunit RecB</fullName>
        <shortName evidence="15">ExoV subunit RecB</shortName>
    </alternativeName>
    <alternativeName>
        <fullName evidence="15">Helicase/nuclease RecBCD subunit RecB</fullName>
    </alternativeName>
</protein>
<comment type="function">
    <text evidence="15">A helicase/nuclease that prepares dsDNA breaks (DSB) for recombinational DNA repair. Binds to DSBs and unwinds DNA via a highly rapid and processive ATP-dependent bidirectional helicase activity. Unwinds dsDNA until it encounters a Chi (crossover hotspot instigator) sequence from the 3' direction. Cuts ssDNA a few nucleotides 3' to the Chi site. The properties and activities of the enzyme are changed at Chi. The Chi-altered holoenzyme produces a long 3'-ssDNA overhang and facilitates RecA-binding to the ssDNA for homologous DNA recombination and repair. Holoenzyme degrades any linearized DNA that is unable to undergo homologous recombination. In the holoenzyme this subunit contributes ATPase, 3'-5' helicase, exonuclease activity and loads RecA onto ssDNA.</text>
</comment>
<feature type="region of interest" description="DNA-binding and helicase activity, interacts with RecC" evidence="15">
    <location>
        <begin position="1"/>
        <end position="775"/>
    </location>
</feature>
<keyword evidence="8 15" id="KW-0067">ATP-binding</keyword>
<feature type="region of interest" description="Nuclease activity, interacts with RecD and RecA" evidence="15">
    <location>
        <begin position="811"/>
        <end position="1041"/>
    </location>
</feature>
<dbReference type="SUPFAM" id="SSF52540">
    <property type="entry name" value="P-loop containing nucleoside triphosphate hydrolases"/>
    <property type="match status" value="1"/>
</dbReference>
<evidence type="ECO:0000256" key="7">
    <source>
        <dbReference type="ARBA" id="ARBA00022839"/>
    </source>
</evidence>
<keyword evidence="2 15" id="KW-0479">Metal-binding</keyword>
<dbReference type="EC" id="5.6.2.4" evidence="15"/>
<dbReference type="Gene3D" id="3.40.50.300">
    <property type="entry name" value="P-loop containing nucleotide triphosphate hydrolases"/>
    <property type="match status" value="2"/>
</dbReference>
<dbReference type="HAMAP" id="MF_01485">
    <property type="entry name" value="RecB"/>
    <property type="match status" value="1"/>
</dbReference>
<dbReference type="InterPro" id="IPR014016">
    <property type="entry name" value="UvrD-like_ATP-bd"/>
</dbReference>
<dbReference type="PROSITE" id="PS51198">
    <property type="entry name" value="UVRD_HELICASE_ATP_BIND"/>
    <property type="match status" value="1"/>
</dbReference>
<dbReference type="EC" id="3.1.11.5" evidence="15"/>
<dbReference type="Pfam" id="PF13361">
    <property type="entry name" value="UvrD_C"/>
    <property type="match status" value="1"/>
</dbReference>
<evidence type="ECO:0000256" key="10">
    <source>
        <dbReference type="ARBA" id="ARBA00023125"/>
    </source>
</evidence>
<proteinExistence type="inferred from homology"/>
<feature type="binding site" evidence="15">
    <location>
        <position position="954"/>
    </location>
    <ligand>
        <name>Mg(2+)</name>
        <dbReference type="ChEBI" id="CHEBI:18420"/>
    </ligand>
</feature>
<evidence type="ECO:0000256" key="11">
    <source>
        <dbReference type="ARBA" id="ARBA00023204"/>
    </source>
</evidence>
<comment type="catalytic activity">
    <reaction evidence="14 15">
        <text>ATP + H2O = ADP + phosphate + H(+)</text>
        <dbReference type="Rhea" id="RHEA:13065"/>
        <dbReference type="ChEBI" id="CHEBI:15377"/>
        <dbReference type="ChEBI" id="CHEBI:15378"/>
        <dbReference type="ChEBI" id="CHEBI:30616"/>
        <dbReference type="ChEBI" id="CHEBI:43474"/>
        <dbReference type="ChEBI" id="CHEBI:456216"/>
        <dbReference type="EC" id="5.6.2.4"/>
    </reaction>
</comment>
<keyword evidence="12 15" id="KW-0413">Isomerase</keyword>
<dbReference type="GO" id="GO:0009338">
    <property type="term" value="C:exodeoxyribonuclease V complex"/>
    <property type="evidence" value="ECO:0007669"/>
    <property type="project" value="TreeGrafter"/>
</dbReference>
<dbReference type="Gene3D" id="1.10.486.10">
    <property type="entry name" value="PCRA, domain 4"/>
    <property type="match status" value="1"/>
</dbReference>
<dbReference type="InterPro" id="IPR011335">
    <property type="entry name" value="Restrct_endonuc-II-like"/>
</dbReference>
<evidence type="ECO:0000313" key="18">
    <source>
        <dbReference type="EMBL" id="ANG66082.1"/>
    </source>
</evidence>
<evidence type="ECO:0000256" key="4">
    <source>
        <dbReference type="ARBA" id="ARBA00022763"/>
    </source>
</evidence>
<dbReference type="Gene3D" id="1.10.3170.10">
    <property type="entry name" value="Recbcd, chain B, domain 2"/>
    <property type="match status" value="1"/>
</dbReference>